<accession>A0AAC9YFV9</accession>
<gene>
    <name evidence="7" type="ORF">CJJ18_01840</name>
</gene>
<evidence type="ECO:0000313" key="8">
    <source>
        <dbReference type="Proteomes" id="UP000792865"/>
    </source>
</evidence>
<name>A0AAC9YFV9_9ENTR</name>
<dbReference type="Gene3D" id="3.40.960.10">
    <property type="entry name" value="VSR Endonuclease"/>
    <property type="match status" value="1"/>
</dbReference>
<dbReference type="REBASE" id="216561">
    <property type="entry name" value="V.HdeMI47ORF1845P"/>
</dbReference>
<dbReference type="EMBL" id="CP022932">
    <property type="protein sequence ID" value="ASV33059.1"/>
    <property type="molecule type" value="Genomic_DNA"/>
</dbReference>
<dbReference type="GO" id="GO:0004519">
    <property type="term" value="F:endonuclease activity"/>
    <property type="evidence" value="ECO:0007669"/>
    <property type="project" value="UniProtKB-KW"/>
</dbReference>
<sequence length="148" mass="17094">MVDVVDSATRSRMMSGIRGRNTKPEILIRRLLHLHGFRFRLHVRDLPGKPDIVLPRYHAIVFVHGCFWHGHDCPLFKWPGTRPDFWREKIGRNQAKDNLVRESLLANGWRVGIVWECALRGAGKNIEGVAQSLSEWLRSVAPLIEVRQ</sequence>
<keyword evidence="3 6" id="KW-0227">DNA damage</keyword>
<reference evidence="7" key="1">
    <citation type="submission" date="2017-08" db="EMBL/GenBank/DDBJ databases">
        <title>Genome sequence of Candidatus Hamiltonella defensa from Acyrthosiphon pisum strain MI47.</title>
        <authorList>
            <person name="Patel V.A."/>
            <person name="Chevignon G."/>
            <person name="Russell J.A."/>
            <person name="Oliver K.M."/>
        </authorList>
    </citation>
    <scope>NUCLEOTIDE SEQUENCE</scope>
    <source>
        <strain evidence="7">MI47</strain>
    </source>
</reference>
<dbReference type="InterPro" id="IPR011335">
    <property type="entry name" value="Restrct_endonuc-II-like"/>
</dbReference>
<comment type="similarity">
    <text evidence="6">Belongs to the vsr family.</text>
</comment>
<dbReference type="AlphaFoldDB" id="A0AAC9YFV9"/>
<evidence type="ECO:0000256" key="6">
    <source>
        <dbReference type="PIRNR" id="PIRNR018267"/>
    </source>
</evidence>
<dbReference type="Pfam" id="PF03852">
    <property type="entry name" value="Vsr"/>
    <property type="match status" value="1"/>
</dbReference>
<dbReference type="PIRSF" id="PIRSF018267">
    <property type="entry name" value="VSR_endonuc"/>
    <property type="match status" value="1"/>
</dbReference>
<evidence type="ECO:0000256" key="4">
    <source>
        <dbReference type="ARBA" id="ARBA00022801"/>
    </source>
</evidence>
<evidence type="ECO:0000256" key="5">
    <source>
        <dbReference type="ARBA" id="ARBA00023204"/>
    </source>
</evidence>
<evidence type="ECO:0000313" key="7">
    <source>
        <dbReference type="EMBL" id="ASV33059.1"/>
    </source>
</evidence>
<evidence type="ECO:0000256" key="3">
    <source>
        <dbReference type="ARBA" id="ARBA00022763"/>
    </source>
</evidence>
<protein>
    <recommendedName>
        <fullName evidence="6">Very short patch repair endonuclease</fullName>
        <ecNumber evidence="6">3.1.-.-</ecNumber>
    </recommendedName>
</protein>
<dbReference type="GO" id="GO:0016787">
    <property type="term" value="F:hydrolase activity"/>
    <property type="evidence" value="ECO:0007669"/>
    <property type="project" value="UniProtKB-KW"/>
</dbReference>
<keyword evidence="2 6" id="KW-0255">Endonuclease</keyword>
<keyword evidence="1 6" id="KW-0540">Nuclease</keyword>
<evidence type="ECO:0000256" key="2">
    <source>
        <dbReference type="ARBA" id="ARBA00022759"/>
    </source>
</evidence>
<comment type="function">
    <text evidence="6">May nick specific sequences that contain T:G mispairs resulting from m5C-deamination.</text>
</comment>
<dbReference type="SUPFAM" id="SSF52980">
    <property type="entry name" value="Restriction endonuclease-like"/>
    <property type="match status" value="1"/>
</dbReference>
<evidence type="ECO:0000256" key="1">
    <source>
        <dbReference type="ARBA" id="ARBA00022722"/>
    </source>
</evidence>
<dbReference type="RefSeq" id="WP_095033918.1">
    <property type="nucleotide sequence ID" value="NZ_CAWNYN010000001.1"/>
</dbReference>
<keyword evidence="4 6" id="KW-0378">Hydrolase</keyword>
<dbReference type="InterPro" id="IPR004603">
    <property type="entry name" value="DNA_mismatch_endonuc_vsr"/>
</dbReference>
<dbReference type="GO" id="GO:0006298">
    <property type="term" value="P:mismatch repair"/>
    <property type="evidence" value="ECO:0007669"/>
    <property type="project" value="UniProtKB-UniRule"/>
</dbReference>
<dbReference type="EC" id="3.1.-.-" evidence="6"/>
<dbReference type="CDD" id="cd00221">
    <property type="entry name" value="Vsr"/>
    <property type="match status" value="1"/>
</dbReference>
<dbReference type="NCBIfam" id="TIGR00632">
    <property type="entry name" value="vsr"/>
    <property type="match status" value="1"/>
</dbReference>
<dbReference type="Proteomes" id="UP000792865">
    <property type="component" value="Chromosome"/>
</dbReference>
<organism evidence="7 8">
    <name type="scientific">Candidatus Williamhamiltonella defendens</name>
    <dbReference type="NCBI Taxonomy" id="138072"/>
    <lineage>
        <taxon>Bacteria</taxon>
        <taxon>Pseudomonadati</taxon>
        <taxon>Pseudomonadota</taxon>
        <taxon>Gammaproteobacteria</taxon>
        <taxon>Enterobacterales</taxon>
        <taxon>Enterobacteriaceae</taxon>
        <taxon>aphid secondary symbionts</taxon>
        <taxon>Candidatus Williamhamiltonella</taxon>
    </lineage>
</organism>
<proteinExistence type="inferred from homology"/>
<keyword evidence="5 6" id="KW-0234">DNA repair</keyword>